<evidence type="ECO:0000313" key="2">
    <source>
        <dbReference type="Proteomes" id="UP000037035"/>
    </source>
</evidence>
<name>A0A0L6UQM2_9BASI</name>
<proteinExistence type="predicted"/>
<sequence>MHPCHIFAWYQSPSSPYNNWLSSLVLKHWTFSKKNNLLNQYHFSPTDDTPENVQRVLFHWIHGRQCKFQLSARAPDWRQAQAVRELKTKIEWIHVLPCPSQPKSAKFLWILLALPTLKKMVMENFCARTYPGDLKNSPILPTTWMWPQLNDWLRRRGRDMYRETIYLNCAAVTQLLNL</sequence>
<dbReference type="VEuPathDB" id="FungiDB:VP01_4363g1"/>
<accession>A0A0L6UQM2</accession>
<reference evidence="1 2" key="1">
    <citation type="submission" date="2015-08" db="EMBL/GenBank/DDBJ databases">
        <title>Next Generation Sequencing and Analysis of the Genome of Puccinia sorghi L Schw, the Causal Agent of Maize Common Rust.</title>
        <authorList>
            <person name="Rochi L."/>
            <person name="Burguener G."/>
            <person name="Darino M."/>
            <person name="Turjanski A."/>
            <person name="Kreff E."/>
            <person name="Dieguez M.J."/>
            <person name="Sacco F."/>
        </authorList>
    </citation>
    <scope>NUCLEOTIDE SEQUENCE [LARGE SCALE GENOMIC DNA]</scope>
    <source>
        <strain evidence="1 2">RO10H11247</strain>
    </source>
</reference>
<evidence type="ECO:0000313" key="1">
    <source>
        <dbReference type="EMBL" id="KNZ50537.1"/>
    </source>
</evidence>
<keyword evidence="2" id="KW-1185">Reference proteome</keyword>
<dbReference type="AlphaFoldDB" id="A0A0L6UQM2"/>
<dbReference type="EMBL" id="LAVV01009461">
    <property type="protein sequence ID" value="KNZ50537.1"/>
    <property type="molecule type" value="Genomic_DNA"/>
</dbReference>
<gene>
    <name evidence="1" type="ORF">VP01_4363g1</name>
</gene>
<organism evidence="1 2">
    <name type="scientific">Puccinia sorghi</name>
    <dbReference type="NCBI Taxonomy" id="27349"/>
    <lineage>
        <taxon>Eukaryota</taxon>
        <taxon>Fungi</taxon>
        <taxon>Dikarya</taxon>
        <taxon>Basidiomycota</taxon>
        <taxon>Pucciniomycotina</taxon>
        <taxon>Pucciniomycetes</taxon>
        <taxon>Pucciniales</taxon>
        <taxon>Pucciniaceae</taxon>
        <taxon>Puccinia</taxon>
    </lineage>
</organism>
<dbReference type="Proteomes" id="UP000037035">
    <property type="component" value="Unassembled WGS sequence"/>
</dbReference>
<protein>
    <submittedName>
        <fullName evidence="1">Uncharacterized protein</fullName>
    </submittedName>
</protein>
<comment type="caution">
    <text evidence="1">The sequence shown here is derived from an EMBL/GenBank/DDBJ whole genome shotgun (WGS) entry which is preliminary data.</text>
</comment>